<comment type="caution">
    <text evidence="2">The sequence shown here is derived from an EMBL/GenBank/DDBJ whole genome shotgun (WGS) entry which is preliminary data.</text>
</comment>
<protein>
    <submittedName>
        <fullName evidence="2">Light-inducible protein CPRF2-like</fullName>
    </submittedName>
</protein>
<gene>
    <name evidence="2" type="ORF">M6B38_168240</name>
</gene>
<name>A0AAX6EVQ4_IRIPA</name>
<sequence length="160" mass="17343">MERVFEEISDPFWASATSAAGGGLGPRMMGRSPSEWMLEKFLECGDAVPEAPPLPPPPPTRNQNPNPSFPVASVSSSNFSSDEVVEIKNSRSAPPPPPPVAAQIAPADPAPDVDPGEYAAMLKQKLDMYCHAVALARVLFFNFEHDHLSFLYLLLLVINN</sequence>
<feature type="compositionally biased region" description="Low complexity" evidence="1">
    <location>
        <begin position="61"/>
        <end position="81"/>
    </location>
</feature>
<evidence type="ECO:0000313" key="3">
    <source>
        <dbReference type="Proteomes" id="UP001140949"/>
    </source>
</evidence>
<dbReference type="Proteomes" id="UP001140949">
    <property type="component" value="Unassembled WGS sequence"/>
</dbReference>
<feature type="region of interest" description="Disordered" evidence="1">
    <location>
        <begin position="47"/>
        <end position="109"/>
    </location>
</feature>
<proteinExistence type="predicted"/>
<evidence type="ECO:0000313" key="2">
    <source>
        <dbReference type="EMBL" id="KAJ6808164.1"/>
    </source>
</evidence>
<keyword evidence="3" id="KW-1185">Reference proteome</keyword>
<evidence type="ECO:0000256" key="1">
    <source>
        <dbReference type="SAM" id="MobiDB-lite"/>
    </source>
</evidence>
<feature type="compositionally biased region" description="Pro residues" evidence="1">
    <location>
        <begin position="50"/>
        <end position="60"/>
    </location>
</feature>
<dbReference type="AlphaFoldDB" id="A0AAX6EVQ4"/>
<feature type="region of interest" description="Disordered" evidence="1">
    <location>
        <begin position="7"/>
        <end position="31"/>
    </location>
</feature>
<dbReference type="EMBL" id="JANAVB010033534">
    <property type="protein sequence ID" value="KAJ6808164.1"/>
    <property type="molecule type" value="Genomic_DNA"/>
</dbReference>
<accession>A0AAX6EVQ4</accession>
<organism evidence="2 3">
    <name type="scientific">Iris pallida</name>
    <name type="common">Sweet iris</name>
    <dbReference type="NCBI Taxonomy" id="29817"/>
    <lineage>
        <taxon>Eukaryota</taxon>
        <taxon>Viridiplantae</taxon>
        <taxon>Streptophyta</taxon>
        <taxon>Embryophyta</taxon>
        <taxon>Tracheophyta</taxon>
        <taxon>Spermatophyta</taxon>
        <taxon>Magnoliopsida</taxon>
        <taxon>Liliopsida</taxon>
        <taxon>Asparagales</taxon>
        <taxon>Iridaceae</taxon>
        <taxon>Iridoideae</taxon>
        <taxon>Irideae</taxon>
        <taxon>Iris</taxon>
    </lineage>
</organism>
<reference evidence="2" key="2">
    <citation type="submission" date="2023-04" db="EMBL/GenBank/DDBJ databases">
        <authorList>
            <person name="Bruccoleri R.E."/>
            <person name="Oakeley E.J."/>
            <person name="Faust A.-M."/>
            <person name="Dessus-Babus S."/>
            <person name="Altorfer M."/>
            <person name="Burckhardt D."/>
            <person name="Oertli M."/>
            <person name="Naumann U."/>
            <person name="Petersen F."/>
            <person name="Wong J."/>
        </authorList>
    </citation>
    <scope>NUCLEOTIDE SEQUENCE</scope>
    <source>
        <strain evidence="2">GSM-AAB239-AS_SAM_17_03QT</strain>
        <tissue evidence="2">Leaf</tissue>
    </source>
</reference>
<reference evidence="2" key="1">
    <citation type="journal article" date="2023" name="GigaByte">
        <title>Genome assembly of the bearded iris, Iris pallida Lam.</title>
        <authorList>
            <person name="Bruccoleri R.E."/>
            <person name="Oakeley E.J."/>
            <person name="Faust A.M.E."/>
            <person name="Altorfer M."/>
            <person name="Dessus-Babus S."/>
            <person name="Burckhardt D."/>
            <person name="Oertli M."/>
            <person name="Naumann U."/>
            <person name="Petersen F."/>
            <person name="Wong J."/>
        </authorList>
    </citation>
    <scope>NUCLEOTIDE SEQUENCE</scope>
    <source>
        <strain evidence="2">GSM-AAB239-AS_SAM_17_03QT</strain>
    </source>
</reference>